<organism evidence="4 5">
    <name type="scientific">Rhizoctonia solani</name>
    <dbReference type="NCBI Taxonomy" id="456999"/>
    <lineage>
        <taxon>Eukaryota</taxon>
        <taxon>Fungi</taxon>
        <taxon>Dikarya</taxon>
        <taxon>Basidiomycota</taxon>
        <taxon>Agaricomycotina</taxon>
        <taxon>Agaricomycetes</taxon>
        <taxon>Cantharellales</taxon>
        <taxon>Ceratobasidiaceae</taxon>
        <taxon>Rhizoctonia</taxon>
    </lineage>
</organism>
<feature type="region of interest" description="Disordered" evidence="2">
    <location>
        <begin position="1"/>
        <end position="72"/>
    </location>
</feature>
<feature type="domain" description="PCI" evidence="3">
    <location>
        <begin position="220"/>
        <end position="384"/>
    </location>
</feature>
<gene>
    <name evidence="4" type="ORF">RHS04_00938</name>
</gene>
<dbReference type="Gene3D" id="3.20.20.100">
    <property type="entry name" value="NADP-dependent oxidoreductase domain"/>
    <property type="match status" value="1"/>
</dbReference>
<dbReference type="InterPro" id="IPR027417">
    <property type="entry name" value="P-loop_NTPase"/>
</dbReference>
<dbReference type="GO" id="GO:0003677">
    <property type="term" value="F:DNA binding"/>
    <property type="evidence" value="ECO:0007669"/>
    <property type="project" value="InterPro"/>
</dbReference>
<dbReference type="GO" id="GO:0016616">
    <property type="term" value="F:oxidoreductase activity, acting on the CH-OH group of donors, NAD or NADP as acceptor"/>
    <property type="evidence" value="ECO:0007669"/>
    <property type="project" value="UniProtKB-ARBA"/>
</dbReference>
<dbReference type="InterPro" id="IPR000717">
    <property type="entry name" value="PCI_dom"/>
</dbReference>
<dbReference type="InterPro" id="IPR018170">
    <property type="entry name" value="Aldo/ket_reductase_CS"/>
</dbReference>
<protein>
    <submittedName>
        <fullName evidence="4">Aldo/kereductase family</fullName>
    </submittedName>
</protein>
<keyword evidence="1" id="KW-0560">Oxidoreductase</keyword>
<evidence type="ECO:0000256" key="2">
    <source>
        <dbReference type="SAM" id="MobiDB-lite"/>
    </source>
</evidence>
<dbReference type="PANTHER" id="PTHR11732">
    <property type="entry name" value="ALDO/KETO REDUCTASE"/>
    <property type="match status" value="1"/>
</dbReference>
<feature type="compositionally biased region" description="Polar residues" evidence="2">
    <location>
        <begin position="9"/>
        <end position="30"/>
    </location>
</feature>
<dbReference type="PROSITE" id="PS00062">
    <property type="entry name" value="ALDOKETO_REDUCTASE_2"/>
    <property type="match status" value="1"/>
</dbReference>
<dbReference type="InterPro" id="IPR036812">
    <property type="entry name" value="NAD(P)_OxRdtase_dom_sf"/>
</dbReference>
<dbReference type="InterPro" id="IPR041562">
    <property type="entry name" value="MCM_lid"/>
</dbReference>
<dbReference type="GO" id="GO:0005524">
    <property type="term" value="F:ATP binding"/>
    <property type="evidence" value="ECO:0007669"/>
    <property type="project" value="InterPro"/>
</dbReference>
<dbReference type="SUPFAM" id="SSF51430">
    <property type="entry name" value="NAD(P)-linked oxidoreductase"/>
    <property type="match status" value="1"/>
</dbReference>
<comment type="caution">
    <text evidence="4">The sequence shown here is derived from an EMBL/GenBank/DDBJ whole genome shotgun (WGS) entry which is preliminary data.</text>
</comment>
<dbReference type="PRINTS" id="PR00069">
    <property type="entry name" value="ALDKETRDTASE"/>
</dbReference>
<dbReference type="PROSITE" id="PS50250">
    <property type="entry name" value="PCI"/>
    <property type="match status" value="1"/>
</dbReference>
<dbReference type="InterPro" id="IPR055089">
    <property type="entry name" value="COP9_N"/>
</dbReference>
<dbReference type="SMART" id="SM00350">
    <property type="entry name" value="MCM"/>
    <property type="match status" value="1"/>
</dbReference>
<evidence type="ECO:0000313" key="4">
    <source>
        <dbReference type="EMBL" id="KAF8685145.1"/>
    </source>
</evidence>
<dbReference type="PROSITE" id="PS00798">
    <property type="entry name" value="ALDOKETO_REDUCTASE_1"/>
    <property type="match status" value="1"/>
</dbReference>
<dbReference type="Pfam" id="PF22788">
    <property type="entry name" value="COP9_hel_rpt"/>
    <property type="match status" value="1"/>
</dbReference>
<dbReference type="Proteomes" id="UP000650582">
    <property type="component" value="Unassembled WGS sequence"/>
</dbReference>
<name>A0A8H7HGM5_9AGAM</name>
<proteinExistence type="predicted"/>
<dbReference type="EMBL" id="JACYCC010000024">
    <property type="protein sequence ID" value="KAF8685145.1"/>
    <property type="molecule type" value="Genomic_DNA"/>
</dbReference>
<feature type="region of interest" description="Disordered" evidence="2">
    <location>
        <begin position="1081"/>
        <end position="1102"/>
    </location>
</feature>
<dbReference type="InterPro" id="IPR023210">
    <property type="entry name" value="NADP_OxRdtase_dom"/>
</dbReference>
<reference evidence="4" key="1">
    <citation type="submission" date="2020-09" db="EMBL/GenBank/DDBJ databases">
        <title>Comparative genome analyses of four rice-infecting Rhizoctonia solani isolates reveal extensive enrichment of homogalacturonan modification genes.</title>
        <authorList>
            <person name="Lee D.-Y."/>
            <person name="Jeon J."/>
            <person name="Kim K.-T."/>
            <person name="Cheong K."/>
            <person name="Song H."/>
            <person name="Choi G."/>
            <person name="Ko J."/>
            <person name="Opiyo S.O."/>
            <person name="Zuo S."/>
            <person name="Madhav S."/>
            <person name="Lee Y.-H."/>
            <person name="Wang G.-L."/>
        </authorList>
    </citation>
    <scope>NUCLEOTIDE SEQUENCE</scope>
    <source>
        <strain evidence="4">AG1-IA YN-7</strain>
    </source>
</reference>
<dbReference type="InterPro" id="IPR020471">
    <property type="entry name" value="AKR"/>
</dbReference>
<evidence type="ECO:0000313" key="5">
    <source>
        <dbReference type="Proteomes" id="UP000650582"/>
    </source>
</evidence>
<dbReference type="Gene3D" id="3.40.50.300">
    <property type="entry name" value="P-loop containing nucleotide triphosphate hydrolases"/>
    <property type="match status" value="1"/>
</dbReference>
<dbReference type="Pfam" id="PF01399">
    <property type="entry name" value="PCI"/>
    <property type="match status" value="1"/>
</dbReference>
<dbReference type="InterPro" id="IPR031327">
    <property type="entry name" value="MCM"/>
</dbReference>
<dbReference type="CDD" id="cd19071">
    <property type="entry name" value="AKR_AKR1-5-like"/>
    <property type="match status" value="1"/>
</dbReference>
<sequence length="1102" mass="121601">MAPIESLEQVIQSAQSPISQDPTAHSNQLRNLAKKPGGNIILGSVLPVAPPTPVEGDAPPEPPASTQNDPLDLIDPAHSTLVALFILSARVLPESPAPPPLQHISNFCTNFNPEHARLAPERVTMLAQGIYTLAERNQAISDAIPLLMSLVRRYPPHVGYLTTIHPLLLAACVQARHFTTVVPILAEGITEIDTQISDVQYTDNLQYHYLGGCIYGALKRYKEAEDFFETTVTAPATAASAIQLEAYKKLGLIQLILYGELRNPPRYVSSAVNRIYKAQTAYMNFAKTYGSANLNDIPASDVEAFTRDNNMGLLKQAIARIPYWAVHKLTKVYVSLSLTEIGQAIKVSDPATVRTLIQTMITTGEIHATISPSGIVKFEDPPLQTINEAEGERLLGLARAQCLKLMELDKQIAKGKPYISAALREREHSTSEFGPSYMGEESDYPGALVTMRSSPKPCGSLSIILVTTMAEKVDYIPLSQELHAPALPQNKTKTSPLVRAARILGVAAIMLLGIRAVLPSGSVSRLGRAAGCGSHRKLVHDSKLKLPSHYTLPSGDQIPSVALGAIPLLLNQDLVSDSQFVNSLGTWKAPRGQVGDAVKTALKAGYRHIDGAWIYRNEEEVGQAIKESGVDRKDLWLTSKLWNSFHKPEDIEPVLDETLRHLQTSYLDLYLIHWPVAFKEPGPNGEIRVDHELTENPLPTWKKLEELVAKGKIRNIGVSNFNVRRLTNLTSAPDIRIRPAINQVELNFFNPQPELVKWSKENKVLLESYSPLGSNDQVGESLKNPVVQDIAKDLKITPAQVIISWHVQRGTVVLPKSVTPSRVEENLHIFKLPEEQFEKLEKAAASHPPHRVVDPSKSWGVDVFEDEKHTTLIAYISYARTKIRPRLTEEVGNELVTEYVALRKLGADARSSERRITATTRQLESMIRLSEAHARMRFSQLVELEDVKEACRLMREALRTSATDPTTGLLDVTRLASELGAGGARAVKWTELQRELAKQSSVGVEASEFNEVVRALESEGAVRIAGERDKRTIQLVGGNATFPGYSTGSRKSRERSETRYCRRALRSVYYDAQKCSWSALECSPSNPDPSDPNEEVPKTGAL</sequence>
<dbReference type="AlphaFoldDB" id="A0A8H7HGM5"/>
<dbReference type="Pfam" id="PF17855">
    <property type="entry name" value="MCM_lid"/>
    <property type="match status" value="1"/>
</dbReference>
<dbReference type="Pfam" id="PF00248">
    <property type="entry name" value="Aldo_ket_red"/>
    <property type="match status" value="1"/>
</dbReference>
<dbReference type="FunFam" id="3.20.20.100:FF:000002">
    <property type="entry name" value="2,5-diketo-D-gluconic acid reductase A"/>
    <property type="match status" value="1"/>
</dbReference>
<evidence type="ECO:0000259" key="3">
    <source>
        <dbReference type="PROSITE" id="PS50250"/>
    </source>
</evidence>
<dbReference type="Pfam" id="PF21128">
    <property type="entry name" value="WHD_MCM4"/>
    <property type="match status" value="1"/>
</dbReference>
<accession>A0A8H7HGM5</accession>
<feature type="compositionally biased region" description="Pro residues" evidence="2">
    <location>
        <begin position="48"/>
        <end position="63"/>
    </location>
</feature>
<evidence type="ECO:0000256" key="1">
    <source>
        <dbReference type="ARBA" id="ARBA00023002"/>
    </source>
</evidence>